<organism evidence="1 2">
    <name type="scientific">Thalassotalea algicola</name>
    <dbReference type="NCBI Taxonomy" id="2716224"/>
    <lineage>
        <taxon>Bacteria</taxon>
        <taxon>Pseudomonadati</taxon>
        <taxon>Pseudomonadota</taxon>
        <taxon>Gammaproteobacteria</taxon>
        <taxon>Alteromonadales</taxon>
        <taxon>Colwelliaceae</taxon>
        <taxon>Thalassotalea</taxon>
    </lineage>
</organism>
<evidence type="ECO:0000313" key="2">
    <source>
        <dbReference type="Proteomes" id="UP000568664"/>
    </source>
</evidence>
<gene>
    <name evidence="1" type="ORF">HII17_09740</name>
</gene>
<accession>A0A7Y0LDW3</accession>
<dbReference type="Pfam" id="PF04299">
    <property type="entry name" value="FMN_bind_2"/>
    <property type="match status" value="1"/>
</dbReference>
<dbReference type="RefSeq" id="WP_169075185.1">
    <property type="nucleotide sequence ID" value="NZ_JABBXH010000003.1"/>
</dbReference>
<keyword evidence="2" id="KW-1185">Reference proteome</keyword>
<protein>
    <submittedName>
        <fullName evidence="1">FMN-binding negative transcriptional regulator</fullName>
    </submittedName>
</protein>
<proteinExistence type="predicted"/>
<dbReference type="SUPFAM" id="SSF50475">
    <property type="entry name" value="FMN-binding split barrel"/>
    <property type="match status" value="1"/>
</dbReference>
<dbReference type="Proteomes" id="UP000568664">
    <property type="component" value="Unassembled WGS sequence"/>
</dbReference>
<dbReference type="PANTHER" id="PTHR35802">
    <property type="entry name" value="PROTEASE SYNTHASE AND SPORULATION PROTEIN PAI 2"/>
    <property type="match status" value="1"/>
</dbReference>
<dbReference type="InterPro" id="IPR007396">
    <property type="entry name" value="TR_PAI2-type"/>
</dbReference>
<name>A0A7Y0LDW3_9GAMM</name>
<dbReference type="PANTHER" id="PTHR35802:SF1">
    <property type="entry name" value="PROTEASE SYNTHASE AND SPORULATION PROTEIN PAI 2"/>
    <property type="match status" value="1"/>
</dbReference>
<evidence type="ECO:0000313" key="1">
    <source>
        <dbReference type="EMBL" id="NMP31846.1"/>
    </source>
</evidence>
<dbReference type="InterPro" id="IPR012349">
    <property type="entry name" value="Split_barrel_FMN-bd"/>
</dbReference>
<dbReference type="EMBL" id="JABBXH010000003">
    <property type="protein sequence ID" value="NMP31846.1"/>
    <property type="molecule type" value="Genomic_DNA"/>
</dbReference>
<dbReference type="Gene3D" id="2.30.110.10">
    <property type="entry name" value="Electron Transport, Fmn-binding Protein, Chain A"/>
    <property type="match status" value="1"/>
</dbReference>
<dbReference type="AlphaFoldDB" id="A0A7Y0LDW3"/>
<dbReference type="PIRSF" id="PIRSF010372">
    <property type="entry name" value="PaiB"/>
    <property type="match status" value="1"/>
</dbReference>
<comment type="caution">
    <text evidence="1">The sequence shown here is derived from an EMBL/GenBank/DDBJ whole genome shotgun (WGS) entry which is preliminary data.</text>
</comment>
<reference evidence="1 2" key="1">
    <citation type="submission" date="2020-04" db="EMBL/GenBank/DDBJ databases">
        <title>Thalassotalea sp. M1531, isolated from the surface of marine red alga.</title>
        <authorList>
            <person name="Pang L."/>
            <person name="Lu D.-C."/>
        </authorList>
    </citation>
    <scope>NUCLEOTIDE SEQUENCE [LARGE SCALE GENOMIC DNA]</scope>
    <source>
        <strain evidence="1 2">M1531</strain>
    </source>
</reference>
<sequence length="203" mass="22558">MHVPDKWKITDPKQIADIVDKFGFATLISPSLEASHVPLIYQAENQFLFGHLARNNQHAKEASGSKVVAVFSGPHYYIAPNWYANSPAVPTWNYVAVHMHGTIEWLDDSNTLSAVEKLVAKYQPALLDNQAIMPIEFQQKLAKGIVGFRVHIERIEAKAKLGQHRKSEDQAGVVKGLIQEKNAEAAQLLAVMDLLQLGLGKEK</sequence>